<dbReference type="InterPro" id="IPR022385">
    <property type="entry name" value="Rhs_assc_core"/>
</dbReference>
<dbReference type="AlphaFoldDB" id="A0A4R4IM81"/>
<dbReference type="PANTHER" id="PTHR32305">
    <property type="match status" value="1"/>
</dbReference>
<dbReference type="PRINTS" id="PR00394">
    <property type="entry name" value="RHSPROTEIN"/>
</dbReference>
<comment type="caution">
    <text evidence="1">The sequence shown here is derived from an EMBL/GenBank/DDBJ whole genome shotgun (WGS) entry which is preliminary data.</text>
</comment>
<accession>A0A4R4IM81</accession>
<evidence type="ECO:0000313" key="1">
    <source>
        <dbReference type="EMBL" id="TDB41614.1"/>
    </source>
</evidence>
<dbReference type="InterPro" id="IPR050708">
    <property type="entry name" value="T6SS_VgrG/RHS"/>
</dbReference>
<dbReference type="EMBL" id="PUJY01000136">
    <property type="protein sequence ID" value="TDB41614.1"/>
    <property type="molecule type" value="Genomic_DNA"/>
</dbReference>
<sequence length="80" mass="8972">MWFCGQYEDEESGLFYNRFRYYSPETGQYLSPDPLGLVGGVNLYGYVSNPVSWIDPFGLAGCNAQGESMSVHLSSILVKY</sequence>
<reference evidence="1 2" key="1">
    <citation type="journal article" date="2019" name="Int. J. Syst. Evol. Microbiol.">
        <title>Photorhabdus khanii subsp. guanajuatensis subsp. nov., isolated from Heterorhabditis atacamensis, and Photorhabdus luminescens subsp. mexicana subsp. nov., isolated from Heterorhabditis mexicana entomopathogenic nematodes.</title>
        <authorList>
            <person name="Machado R.A.R."/>
            <person name="Bruno P."/>
            <person name="Arce C.C.M."/>
            <person name="Liechti N."/>
            <person name="Kohler A."/>
            <person name="Bernal J."/>
            <person name="Bruggmann R."/>
            <person name="Turlings T.C.J."/>
        </authorList>
    </citation>
    <scope>NUCLEOTIDE SEQUENCE [LARGE SCALE GENOMIC DNA]</scope>
    <source>
        <strain evidence="1 2">MEX20-17</strain>
    </source>
</reference>
<evidence type="ECO:0000313" key="2">
    <source>
        <dbReference type="Proteomes" id="UP000295598"/>
    </source>
</evidence>
<gene>
    <name evidence="1" type="ORF">C5467_24405</name>
</gene>
<dbReference type="Gene3D" id="2.180.10.10">
    <property type="entry name" value="RHS repeat-associated core"/>
    <property type="match status" value="1"/>
</dbReference>
<protein>
    <recommendedName>
        <fullName evidence="3">RHS repeat-associated core domain-containing protein</fullName>
    </recommendedName>
</protein>
<organism evidence="1 2">
    <name type="scientific">Photorhabdus khanii subsp. guanajuatensis</name>
    <dbReference type="NCBI Taxonomy" id="2100166"/>
    <lineage>
        <taxon>Bacteria</taxon>
        <taxon>Pseudomonadati</taxon>
        <taxon>Pseudomonadota</taxon>
        <taxon>Gammaproteobacteria</taxon>
        <taxon>Enterobacterales</taxon>
        <taxon>Morganellaceae</taxon>
        <taxon>Photorhabdus</taxon>
    </lineage>
</organism>
<evidence type="ECO:0008006" key="3">
    <source>
        <dbReference type="Google" id="ProtNLM"/>
    </source>
</evidence>
<dbReference type="Proteomes" id="UP000295598">
    <property type="component" value="Unassembled WGS sequence"/>
</dbReference>
<proteinExistence type="predicted"/>
<dbReference type="NCBIfam" id="TIGR03696">
    <property type="entry name" value="Rhs_assc_core"/>
    <property type="match status" value="1"/>
</dbReference>
<dbReference type="PANTHER" id="PTHR32305:SF15">
    <property type="entry name" value="PROTEIN RHSA-RELATED"/>
    <property type="match status" value="1"/>
</dbReference>
<name>A0A4R4IM81_9GAMM</name>